<evidence type="ECO:0000256" key="2">
    <source>
        <dbReference type="ARBA" id="ARBA00023015"/>
    </source>
</evidence>
<evidence type="ECO:0000256" key="4">
    <source>
        <dbReference type="ARBA" id="ARBA00023125"/>
    </source>
</evidence>
<dbReference type="EMBL" id="CADCVR010000011">
    <property type="protein sequence ID" value="CAA9475720.1"/>
    <property type="molecule type" value="Genomic_DNA"/>
</dbReference>
<dbReference type="PANTHER" id="PTHR43133">
    <property type="entry name" value="RNA POLYMERASE ECF-TYPE SIGMA FACTO"/>
    <property type="match status" value="1"/>
</dbReference>
<evidence type="ECO:0000256" key="1">
    <source>
        <dbReference type="ARBA" id="ARBA00010641"/>
    </source>
</evidence>
<name>A0A6J4RLI2_9ACTN</name>
<dbReference type="InterPro" id="IPR007627">
    <property type="entry name" value="RNA_pol_sigma70_r2"/>
</dbReference>
<dbReference type="GO" id="GO:0003677">
    <property type="term" value="F:DNA binding"/>
    <property type="evidence" value="ECO:0007669"/>
    <property type="project" value="UniProtKB-KW"/>
</dbReference>
<feature type="region of interest" description="Disordered" evidence="6">
    <location>
        <begin position="402"/>
        <end position="421"/>
    </location>
</feature>
<keyword evidence="3" id="KW-0731">Sigma factor</keyword>
<evidence type="ECO:0000256" key="6">
    <source>
        <dbReference type="SAM" id="MobiDB-lite"/>
    </source>
</evidence>
<dbReference type="GO" id="GO:0016987">
    <property type="term" value="F:sigma factor activity"/>
    <property type="evidence" value="ECO:0007669"/>
    <property type="project" value="UniProtKB-KW"/>
</dbReference>
<dbReference type="CDD" id="cd06171">
    <property type="entry name" value="Sigma70_r4"/>
    <property type="match status" value="1"/>
</dbReference>
<dbReference type="GO" id="GO:0006352">
    <property type="term" value="P:DNA-templated transcription initiation"/>
    <property type="evidence" value="ECO:0007669"/>
    <property type="project" value="InterPro"/>
</dbReference>
<evidence type="ECO:0008006" key="10">
    <source>
        <dbReference type="Google" id="ProtNLM"/>
    </source>
</evidence>
<dbReference type="InterPro" id="IPR036388">
    <property type="entry name" value="WH-like_DNA-bd_sf"/>
</dbReference>
<evidence type="ECO:0000256" key="5">
    <source>
        <dbReference type="ARBA" id="ARBA00023163"/>
    </source>
</evidence>
<accession>A0A6J4RLI2</accession>
<feature type="compositionally biased region" description="Low complexity" evidence="6">
    <location>
        <begin position="358"/>
        <end position="369"/>
    </location>
</feature>
<dbReference type="AlphaFoldDB" id="A0A6J4RLI2"/>
<evidence type="ECO:0000256" key="3">
    <source>
        <dbReference type="ARBA" id="ARBA00023082"/>
    </source>
</evidence>
<dbReference type="Gene3D" id="1.10.10.10">
    <property type="entry name" value="Winged helix-like DNA-binding domain superfamily/Winged helix DNA-binding domain"/>
    <property type="match status" value="1"/>
</dbReference>
<keyword evidence="2" id="KW-0805">Transcription regulation</keyword>
<dbReference type="InterPro" id="IPR013325">
    <property type="entry name" value="RNA_pol_sigma_r2"/>
</dbReference>
<dbReference type="SUPFAM" id="SSF88946">
    <property type="entry name" value="Sigma2 domain of RNA polymerase sigma factors"/>
    <property type="match status" value="1"/>
</dbReference>
<dbReference type="Pfam" id="PF04542">
    <property type="entry name" value="Sigma70_r2"/>
    <property type="match status" value="1"/>
</dbReference>
<dbReference type="InterPro" id="IPR039425">
    <property type="entry name" value="RNA_pol_sigma-70-like"/>
</dbReference>
<gene>
    <name evidence="9" type="ORF">AVDCRST_MAG53-234</name>
</gene>
<comment type="similarity">
    <text evidence="1">Belongs to the sigma-70 factor family. ECF subfamily.</text>
</comment>
<keyword evidence="5" id="KW-0804">Transcription</keyword>
<sequence>MAITASPEPPTVATTRSLAGLTDSELVAEVRRGCDRAFEHLYERYHRRVAAYIYGMVNDYGRAEDLAQDVFISGLRRMRETDRPIAFKPWVYEIAKNACIDQFRRTRRGEEVSFDAEGGLGAADYGRLVATDPAPDVAVDQKMAIDHLRGAFGGLSQTHHEILVMREFEGLSYREIGERLGMSRPSVESTLFRARRRLGEEYEELVSGQRCRRVQSIIGTTGAAPGARDQRRLAAHLSHCQPCRRHAKVAGLNAAALAPRRARAKIAALIPLPVFLRRRWFGEEMVASPHVSSLAQLSAQLSPSVDPVITSWAKAAAAAATLAVAGVAGGAAVSDTTRSGPGSPVAEQRSPTPPQGPAPAARPAEAVAAAPSLTTTDGAGRLPAATPAPPQLAVPSAGAVGAPAVPPAGAEQPLLDAGPETIVGGFDPGVYPAGGGRPSAGATGSTVAAAAAEAAAVAAARASAASATAAAVAAATAAKATSDAATSSTATRTRLEGAAGQTVDAAAAAAKAATESLLGG</sequence>
<feature type="domain" description="RNA polymerase sigma-70 region 2" evidence="7">
    <location>
        <begin position="41"/>
        <end position="108"/>
    </location>
</feature>
<proteinExistence type="inferred from homology"/>
<feature type="domain" description="RNA polymerase sigma factor 70 region 4 type 2" evidence="8">
    <location>
        <begin position="153"/>
        <end position="198"/>
    </location>
</feature>
<evidence type="ECO:0000313" key="9">
    <source>
        <dbReference type="EMBL" id="CAA9475720.1"/>
    </source>
</evidence>
<evidence type="ECO:0000259" key="8">
    <source>
        <dbReference type="Pfam" id="PF08281"/>
    </source>
</evidence>
<keyword evidence="4" id="KW-0238">DNA-binding</keyword>
<protein>
    <recommendedName>
        <fullName evidence="10">Sigma-70 family RNA polymerase sigma factor</fullName>
    </recommendedName>
</protein>
<dbReference type="NCBIfam" id="TIGR02937">
    <property type="entry name" value="sigma70-ECF"/>
    <property type="match status" value="1"/>
</dbReference>
<evidence type="ECO:0000259" key="7">
    <source>
        <dbReference type="Pfam" id="PF04542"/>
    </source>
</evidence>
<dbReference type="Gene3D" id="1.10.1740.10">
    <property type="match status" value="1"/>
</dbReference>
<dbReference type="Pfam" id="PF08281">
    <property type="entry name" value="Sigma70_r4_2"/>
    <property type="match status" value="1"/>
</dbReference>
<dbReference type="InterPro" id="IPR013324">
    <property type="entry name" value="RNA_pol_sigma_r3/r4-like"/>
</dbReference>
<dbReference type="InterPro" id="IPR014284">
    <property type="entry name" value="RNA_pol_sigma-70_dom"/>
</dbReference>
<dbReference type="PANTHER" id="PTHR43133:SF8">
    <property type="entry name" value="RNA POLYMERASE SIGMA FACTOR HI_1459-RELATED"/>
    <property type="match status" value="1"/>
</dbReference>
<organism evidence="9">
    <name type="scientific">uncultured Solirubrobacteraceae bacterium</name>
    <dbReference type="NCBI Taxonomy" id="1162706"/>
    <lineage>
        <taxon>Bacteria</taxon>
        <taxon>Bacillati</taxon>
        <taxon>Actinomycetota</taxon>
        <taxon>Thermoleophilia</taxon>
        <taxon>Solirubrobacterales</taxon>
        <taxon>Solirubrobacteraceae</taxon>
        <taxon>environmental samples</taxon>
    </lineage>
</organism>
<feature type="region of interest" description="Disordered" evidence="6">
    <location>
        <begin position="332"/>
        <end position="369"/>
    </location>
</feature>
<dbReference type="InterPro" id="IPR013249">
    <property type="entry name" value="RNA_pol_sigma70_r4_t2"/>
</dbReference>
<reference evidence="9" key="1">
    <citation type="submission" date="2020-02" db="EMBL/GenBank/DDBJ databases">
        <authorList>
            <person name="Meier V. D."/>
        </authorList>
    </citation>
    <scope>NUCLEOTIDE SEQUENCE</scope>
    <source>
        <strain evidence="9">AVDCRST_MAG53</strain>
    </source>
</reference>
<dbReference type="SUPFAM" id="SSF88659">
    <property type="entry name" value="Sigma3 and sigma4 domains of RNA polymerase sigma factors"/>
    <property type="match status" value="1"/>
</dbReference>